<protein>
    <submittedName>
        <fullName evidence="1">Uncharacterized protein</fullName>
    </submittedName>
</protein>
<evidence type="ECO:0000313" key="1">
    <source>
        <dbReference type="EMBL" id="KAF1911849.1"/>
    </source>
</evidence>
<dbReference type="Proteomes" id="UP000800096">
    <property type="component" value="Unassembled WGS sequence"/>
</dbReference>
<dbReference type="EMBL" id="ML979142">
    <property type="protein sequence ID" value="KAF1911849.1"/>
    <property type="molecule type" value="Genomic_DNA"/>
</dbReference>
<gene>
    <name evidence="1" type="ORF">BDU57DRAFT_506609</name>
</gene>
<proteinExistence type="predicted"/>
<name>A0A6A5Q930_AMPQU</name>
<reference evidence="1" key="1">
    <citation type="journal article" date="2020" name="Stud. Mycol.">
        <title>101 Dothideomycetes genomes: a test case for predicting lifestyles and emergence of pathogens.</title>
        <authorList>
            <person name="Haridas S."/>
            <person name="Albert R."/>
            <person name="Binder M."/>
            <person name="Bloem J."/>
            <person name="Labutti K."/>
            <person name="Salamov A."/>
            <person name="Andreopoulos B."/>
            <person name="Baker S."/>
            <person name="Barry K."/>
            <person name="Bills G."/>
            <person name="Bluhm B."/>
            <person name="Cannon C."/>
            <person name="Castanera R."/>
            <person name="Culley D."/>
            <person name="Daum C."/>
            <person name="Ezra D."/>
            <person name="Gonzalez J."/>
            <person name="Henrissat B."/>
            <person name="Kuo A."/>
            <person name="Liang C."/>
            <person name="Lipzen A."/>
            <person name="Lutzoni F."/>
            <person name="Magnuson J."/>
            <person name="Mondo S."/>
            <person name="Nolan M."/>
            <person name="Ohm R."/>
            <person name="Pangilinan J."/>
            <person name="Park H.-J."/>
            <person name="Ramirez L."/>
            <person name="Alfaro M."/>
            <person name="Sun H."/>
            <person name="Tritt A."/>
            <person name="Yoshinaga Y."/>
            <person name="Zwiers L.-H."/>
            <person name="Turgeon B."/>
            <person name="Goodwin S."/>
            <person name="Spatafora J."/>
            <person name="Crous P."/>
            <person name="Grigoriev I."/>
        </authorList>
    </citation>
    <scope>NUCLEOTIDE SEQUENCE</scope>
    <source>
        <strain evidence="1">HMLAC05119</strain>
    </source>
</reference>
<sequence>MCKGRWAHSAIVMYLSMEFHGHGSEAFFFCETHGERMHHEAVIPGEQSRQGIRTSQRHKSFDFDTECAFDVLCWLV</sequence>
<evidence type="ECO:0000313" key="2">
    <source>
        <dbReference type="Proteomes" id="UP000800096"/>
    </source>
</evidence>
<organism evidence="1 2">
    <name type="scientific">Ampelomyces quisqualis</name>
    <name type="common">Powdery mildew agent</name>
    <dbReference type="NCBI Taxonomy" id="50730"/>
    <lineage>
        <taxon>Eukaryota</taxon>
        <taxon>Fungi</taxon>
        <taxon>Dikarya</taxon>
        <taxon>Ascomycota</taxon>
        <taxon>Pezizomycotina</taxon>
        <taxon>Dothideomycetes</taxon>
        <taxon>Pleosporomycetidae</taxon>
        <taxon>Pleosporales</taxon>
        <taxon>Pleosporineae</taxon>
        <taxon>Phaeosphaeriaceae</taxon>
        <taxon>Ampelomyces</taxon>
    </lineage>
</organism>
<keyword evidence="2" id="KW-1185">Reference proteome</keyword>
<accession>A0A6A5Q930</accession>
<dbReference type="AlphaFoldDB" id="A0A6A5Q930"/>